<dbReference type="CDD" id="cd03789">
    <property type="entry name" value="GT9_LPS_heptosyltransferase"/>
    <property type="match status" value="1"/>
</dbReference>
<dbReference type="InterPro" id="IPR051199">
    <property type="entry name" value="LPS_LOS_Heptosyltrfase"/>
</dbReference>
<dbReference type="InterPro" id="IPR002201">
    <property type="entry name" value="Glyco_trans_9"/>
</dbReference>
<reference evidence="3" key="1">
    <citation type="submission" date="2020-04" db="EMBL/GenBank/DDBJ databases">
        <title>A desert anoxygenic phototrophic bacterium fixes CO2 using RubisCO under aerobic conditions.</title>
        <authorList>
            <person name="Tang K."/>
        </authorList>
    </citation>
    <scope>NUCLEOTIDE SEQUENCE [LARGE SCALE GENOMIC DNA]</scope>
    <source>
        <strain evidence="3">MIMtkB3</strain>
    </source>
</reference>
<dbReference type="SUPFAM" id="SSF53756">
    <property type="entry name" value="UDP-Glycosyltransferase/glycogen phosphorylase"/>
    <property type="match status" value="1"/>
</dbReference>
<evidence type="ECO:0000313" key="4">
    <source>
        <dbReference type="Proteomes" id="UP000501891"/>
    </source>
</evidence>
<keyword evidence="1" id="KW-0328">Glycosyltransferase</keyword>
<evidence type="ECO:0000256" key="1">
    <source>
        <dbReference type="ARBA" id="ARBA00022676"/>
    </source>
</evidence>
<dbReference type="GO" id="GO:0009244">
    <property type="term" value="P:lipopolysaccharide core region biosynthetic process"/>
    <property type="evidence" value="ECO:0007669"/>
    <property type="project" value="TreeGrafter"/>
</dbReference>
<keyword evidence="2" id="KW-0808">Transferase</keyword>
<dbReference type="AlphaFoldDB" id="A0A858R4Z4"/>
<dbReference type="GO" id="GO:0008713">
    <property type="term" value="F:ADP-heptose-lipopolysaccharide heptosyltransferase activity"/>
    <property type="evidence" value="ECO:0007669"/>
    <property type="project" value="TreeGrafter"/>
</dbReference>
<evidence type="ECO:0000256" key="2">
    <source>
        <dbReference type="ARBA" id="ARBA00022679"/>
    </source>
</evidence>
<organism evidence="3 4">
    <name type="scientific">Aerophototrophica crusticola</name>
    <dbReference type="NCBI Taxonomy" id="1709002"/>
    <lineage>
        <taxon>Bacteria</taxon>
        <taxon>Pseudomonadati</taxon>
        <taxon>Pseudomonadota</taxon>
        <taxon>Alphaproteobacteria</taxon>
        <taxon>Rhodospirillales</taxon>
        <taxon>Rhodospirillaceae</taxon>
        <taxon>Aerophototrophica</taxon>
    </lineage>
</organism>
<keyword evidence="4" id="KW-1185">Reference proteome</keyword>
<name>A0A858R4Z4_9PROT</name>
<sequence>MDVLFITSNRLGDAVLTTGLLGHLVDTLPAARFTVACGPIPAPLFRTVPRLARLIPLRKRRWSGHWLELWAQVVGTRWDLVVDLRDSAVSRLIPARRRAIFRNRKLGLHKVAELAGVLGVDPPPSPRLWLDAETQREAAARLGPGNFLALGPAANWTGKEWPAERYADLAERLTAPGTPLAGARVVVLAGPGEEQRCRPVLDRLGDRAINLVGRTDPLLAGACVARARLFVGNDSGLMHVAAAVGTPTLGVFGPTPVETYGPWGEHCRYVLAPRVEGDTPEDRMRRITVEEVEQAALGLLARTPELAAW</sequence>
<accession>A0A858R4Z4</accession>
<dbReference type="Proteomes" id="UP000501891">
    <property type="component" value="Chromosome"/>
</dbReference>
<dbReference type="KEGG" id="acru:HHL28_04720"/>
<dbReference type="EMBL" id="CP051775">
    <property type="protein sequence ID" value="QJE72490.1"/>
    <property type="molecule type" value="Genomic_DNA"/>
</dbReference>
<dbReference type="PANTHER" id="PTHR30160:SF1">
    <property type="entry name" value="LIPOPOLYSACCHARIDE 1,2-N-ACETYLGLUCOSAMINETRANSFERASE-RELATED"/>
    <property type="match status" value="1"/>
</dbReference>
<dbReference type="Gene3D" id="3.40.50.2000">
    <property type="entry name" value="Glycogen Phosphorylase B"/>
    <property type="match status" value="2"/>
</dbReference>
<proteinExistence type="predicted"/>
<gene>
    <name evidence="3" type="ORF">HHL28_04720</name>
</gene>
<dbReference type="GO" id="GO:0005829">
    <property type="term" value="C:cytosol"/>
    <property type="evidence" value="ECO:0007669"/>
    <property type="project" value="TreeGrafter"/>
</dbReference>
<protein>
    <submittedName>
        <fullName evidence="3">Glycosyltransferase family 9 protein</fullName>
    </submittedName>
</protein>
<dbReference type="PANTHER" id="PTHR30160">
    <property type="entry name" value="TETRAACYLDISACCHARIDE 4'-KINASE-RELATED"/>
    <property type="match status" value="1"/>
</dbReference>
<evidence type="ECO:0000313" key="3">
    <source>
        <dbReference type="EMBL" id="QJE72490.1"/>
    </source>
</evidence>
<dbReference type="Pfam" id="PF01075">
    <property type="entry name" value="Glyco_transf_9"/>
    <property type="match status" value="1"/>
</dbReference>